<evidence type="ECO:0000256" key="1">
    <source>
        <dbReference type="SAM" id="MobiDB-lite"/>
    </source>
</evidence>
<evidence type="ECO:0000313" key="3">
    <source>
        <dbReference type="EMBL" id="KRK06600.1"/>
    </source>
</evidence>
<keyword evidence="2" id="KW-0812">Transmembrane</keyword>
<feature type="transmembrane region" description="Helical" evidence="2">
    <location>
        <begin position="15"/>
        <end position="34"/>
    </location>
</feature>
<evidence type="ECO:0000313" key="4">
    <source>
        <dbReference type="Proteomes" id="UP000002282"/>
    </source>
</evidence>
<name>A0A0R1EAV0_DROYA</name>
<evidence type="ECO:0000256" key="2">
    <source>
        <dbReference type="SAM" id="Phobius"/>
    </source>
</evidence>
<gene>
    <name evidence="3" type="primary">Dyak\GE28158</name>
    <name evidence="3" type="synonym">GE28158</name>
    <name evidence="3" type="ORF">Dyak_GE28158</name>
</gene>
<keyword evidence="2" id="KW-1133">Transmembrane helix</keyword>
<sequence>MSGAVVQFASPCSSSVFVVVASFVLNIISSLCNTENKKKQQQQKKKKNHINQEDHRNTQFPNALKRFGNI</sequence>
<protein>
    <submittedName>
        <fullName evidence="3">Uncharacterized protein</fullName>
    </submittedName>
</protein>
<feature type="compositionally biased region" description="Basic residues" evidence="1">
    <location>
        <begin position="39"/>
        <end position="49"/>
    </location>
</feature>
<keyword evidence="2" id="KW-0472">Membrane</keyword>
<proteinExistence type="predicted"/>
<accession>A0A0R1EAV0</accession>
<dbReference type="AlphaFoldDB" id="A0A0R1EAV0"/>
<dbReference type="EMBL" id="CM000162">
    <property type="protein sequence ID" value="KRK06600.1"/>
    <property type="molecule type" value="Genomic_DNA"/>
</dbReference>
<dbReference type="KEGG" id="dya:Dyak_GE28158"/>
<reference evidence="3 4" key="2">
    <citation type="journal article" date="2007" name="PLoS Biol.">
        <title>Principles of genome evolution in the Drosophila melanogaster species group.</title>
        <authorList>
            <person name="Ranz J.M."/>
            <person name="Maurin D."/>
            <person name="Chan Y.S."/>
            <person name="von Grotthuss M."/>
            <person name="Hillier L.W."/>
            <person name="Roote J."/>
            <person name="Ashburner M."/>
            <person name="Bergman C.M."/>
        </authorList>
    </citation>
    <scope>NUCLEOTIDE SEQUENCE [LARGE SCALE GENOMIC DNA]</scope>
    <source>
        <strain evidence="4">Tai18E2 / Tucson 14021-0261.01</strain>
    </source>
</reference>
<feature type="region of interest" description="Disordered" evidence="1">
    <location>
        <begin position="36"/>
        <end position="62"/>
    </location>
</feature>
<organism evidence="3 4">
    <name type="scientific">Drosophila yakuba</name>
    <name type="common">Fruit fly</name>
    <dbReference type="NCBI Taxonomy" id="7245"/>
    <lineage>
        <taxon>Eukaryota</taxon>
        <taxon>Metazoa</taxon>
        <taxon>Ecdysozoa</taxon>
        <taxon>Arthropoda</taxon>
        <taxon>Hexapoda</taxon>
        <taxon>Insecta</taxon>
        <taxon>Pterygota</taxon>
        <taxon>Neoptera</taxon>
        <taxon>Endopterygota</taxon>
        <taxon>Diptera</taxon>
        <taxon>Brachycera</taxon>
        <taxon>Muscomorpha</taxon>
        <taxon>Ephydroidea</taxon>
        <taxon>Drosophilidae</taxon>
        <taxon>Drosophila</taxon>
        <taxon>Sophophora</taxon>
    </lineage>
</organism>
<keyword evidence="4" id="KW-1185">Reference proteome</keyword>
<dbReference type="Proteomes" id="UP000002282">
    <property type="component" value="Chromosome X"/>
</dbReference>
<reference evidence="3 4" key="1">
    <citation type="journal article" date="2007" name="Nature">
        <title>Evolution of genes and genomes on the Drosophila phylogeny.</title>
        <authorList>
            <consortium name="Drosophila 12 Genomes Consortium"/>
            <person name="Clark A.G."/>
            <person name="Eisen M.B."/>
            <person name="Smith D.R."/>
            <person name="Bergman C.M."/>
            <person name="Oliver B."/>
            <person name="Markow T.A."/>
            <person name="Kaufman T.C."/>
            <person name="Kellis M."/>
            <person name="Gelbart W."/>
            <person name="Iyer V.N."/>
            <person name="Pollard D.A."/>
            <person name="Sackton T.B."/>
            <person name="Larracuente A.M."/>
            <person name="Singh N.D."/>
            <person name="Abad J.P."/>
            <person name="Abt D.N."/>
            <person name="Adryan B."/>
            <person name="Aguade M."/>
            <person name="Akashi H."/>
            <person name="Anderson W.W."/>
            <person name="Aquadro C.F."/>
            <person name="Ardell D.H."/>
            <person name="Arguello R."/>
            <person name="Artieri C.G."/>
            <person name="Barbash D.A."/>
            <person name="Barker D."/>
            <person name="Barsanti P."/>
            <person name="Batterham P."/>
            <person name="Batzoglou S."/>
            <person name="Begun D."/>
            <person name="Bhutkar A."/>
            <person name="Blanco E."/>
            <person name="Bosak S.A."/>
            <person name="Bradley R.K."/>
            <person name="Brand A.D."/>
            <person name="Brent M.R."/>
            <person name="Brooks A.N."/>
            <person name="Brown R.H."/>
            <person name="Butlin R.K."/>
            <person name="Caggese C."/>
            <person name="Calvi B.R."/>
            <person name="Bernardo de Carvalho A."/>
            <person name="Caspi A."/>
            <person name="Castrezana S."/>
            <person name="Celniker S.E."/>
            <person name="Chang J.L."/>
            <person name="Chapple C."/>
            <person name="Chatterji S."/>
            <person name="Chinwalla A."/>
            <person name="Civetta A."/>
            <person name="Clifton S.W."/>
            <person name="Comeron J.M."/>
            <person name="Costello J.C."/>
            <person name="Coyne J.A."/>
            <person name="Daub J."/>
            <person name="David R.G."/>
            <person name="Delcher A.L."/>
            <person name="Delehaunty K."/>
            <person name="Do C.B."/>
            <person name="Ebling H."/>
            <person name="Edwards K."/>
            <person name="Eickbush T."/>
            <person name="Evans J.D."/>
            <person name="Filipski A."/>
            <person name="Findeiss S."/>
            <person name="Freyhult E."/>
            <person name="Fulton L."/>
            <person name="Fulton R."/>
            <person name="Garcia A.C."/>
            <person name="Gardiner A."/>
            <person name="Garfield D.A."/>
            <person name="Garvin B.E."/>
            <person name="Gibson G."/>
            <person name="Gilbert D."/>
            <person name="Gnerre S."/>
            <person name="Godfrey J."/>
            <person name="Good R."/>
            <person name="Gotea V."/>
            <person name="Gravely B."/>
            <person name="Greenberg A.J."/>
            <person name="Griffiths-Jones S."/>
            <person name="Gross S."/>
            <person name="Guigo R."/>
            <person name="Gustafson E.A."/>
            <person name="Haerty W."/>
            <person name="Hahn M.W."/>
            <person name="Halligan D.L."/>
            <person name="Halpern A.L."/>
            <person name="Halter G.M."/>
            <person name="Han M.V."/>
            <person name="Heger A."/>
            <person name="Hillier L."/>
            <person name="Hinrichs A.S."/>
            <person name="Holmes I."/>
            <person name="Hoskins R.A."/>
            <person name="Hubisz M.J."/>
            <person name="Hultmark D."/>
            <person name="Huntley M.A."/>
            <person name="Jaffe D.B."/>
            <person name="Jagadeeshan S."/>
            <person name="Jeck W.R."/>
            <person name="Johnson J."/>
            <person name="Jones C.D."/>
            <person name="Jordan W.C."/>
            <person name="Karpen G.H."/>
            <person name="Kataoka E."/>
            <person name="Keightley P.D."/>
            <person name="Kheradpour P."/>
            <person name="Kirkness E.F."/>
            <person name="Koerich L.B."/>
            <person name="Kristiansen K."/>
            <person name="Kudrna D."/>
            <person name="Kulathinal R.J."/>
            <person name="Kumar S."/>
            <person name="Kwok R."/>
            <person name="Lander E."/>
            <person name="Langley C.H."/>
            <person name="Lapoint R."/>
            <person name="Lazzaro B.P."/>
            <person name="Lee S.J."/>
            <person name="Levesque L."/>
            <person name="Li R."/>
            <person name="Lin C.F."/>
            <person name="Lin M.F."/>
            <person name="Lindblad-Toh K."/>
            <person name="Llopart A."/>
            <person name="Long M."/>
            <person name="Low L."/>
            <person name="Lozovsky E."/>
            <person name="Lu J."/>
            <person name="Luo M."/>
            <person name="Machado C.A."/>
            <person name="Makalowski W."/>
            <person name="Marzo M."/>
            <person name="Matsuda M."/>
            <person name="Matzkin L."/>
            <person name="McAllister B."/>
            <person name="McBride C.S."/>
            <person name="McKernan B."/>
            <person name="McKernan K."/>
            <person name="Mendez-Lago M."/>
            <person name="Minx P."/>
            <person name="Mollenhauer M.U."/>
            <person name="Montooth K."/>
            <person name="Mount S.M."/>
            <person name="Mu X."/>
            <person name="Myers E."/>
            <person name="Negre B."/>
            <person name="Newfeld S."/>
            <person name="Nielsen R."/>
            <person name="Noor M.A."/>
            <person name="O'Grady P."/>
            <person name="Pachter L."/>
            <person name="Papaceit M."/>
            <person name="Parisi M.J."/>
            <person name="Parisi M."/>
            <person name="Parts L."/>
            <person name="Pedersen J.S."/>
            <person name="Pesole G."/>
            <person name="Phillippy A.M."/>
            <person name="Ponting C.P."/>
            <person name="Pop M."/>
            <person name="Porcelli D."/>
            <person name="Powell J.R."/>
            <person name="Prohaska S."/>
            <person name="Pruitt K."/>
            <person name="Puig M."/>
            <person name="Quesneville H."/>
            <person name="Ram K.R."/>
            <person name="Rand D."/>
            <person name="Rasmussen M.D."/>
            <person name="Reed L.K."/>
            <person name="Reenan R."/>
            <person name="Reily A."/>
            <person name="Remington K.A."/>
            <person name="Rieger T.T."/>
            <person name="Ritchie M.G."/>
            <person name="Robin C."/>
            <person name="Rogers Y.H."/>
            <person name="Rohde C."/>
            <person name="Rozas J."/>
            <person name="Rubenfield M.J."/>
            <person name="Ruiz A."/>
            <person name="Russo S."/>
            <person name="Salzberg S.L."/>
            <person name="Sanchez-Gracia A."/>
            <person name="Saranga D.J."/>
            <person name="Sato H."/>
            <person name="Schaeffer S.W."/>
            <person name="Schatz M.C."/>
            <person name="Schlenke T."/>
            <person name="Schwartz R."/>
            <person name="Segarra C."/>
            <person name="Singh R.S."/>
            <person name="Sirot L."/>
            <person name="Sirota M."/>
            <person name="Sisneros N.B."/>
            <person name="Smith C.D."/>
            <person name="Smith T.F."/>
            <person name="Spieth J."/>
            <person name="Stage D.E."/>
            <person name="Stark A."/>
            <person name="Stephan W."/>
            <person name="Strausberg R.L."/>
            <person name="Strempel S."/>
            <person name="Sturgill D."/>
            <person name="Sutton G."/>
            <person name="Sutton G.G."/>
            <person name="Tao W."/>
            <person name="Teichmann S."/>
            <person name="Tobari Y.N."/>
            <person name="Tomimura Y."/>
            <person name="Tsolas J.M."/>
            <person name="Valente V.L."/>
            <person name="Venter E."/>
            <person name="Venter J.C."/>
            <person name="Vicario S."/>
            <person name="Vieira F.G."/>
            <person name="Vilella A.J."/>
            <person name="Villasante A."/>
            <person name="Walenz B."/>
            <person name="Wang J."/>
            <person name="Wasserman M."/>
            <person name="Watts T."/>
            <person name="Wilson D."/>
            <person name="Wilson R.K."/>
            <person name="Wing R.A."/>
            <person name="Wolfner M.F."/>
            <person name="Wong A."/>
            <person name="Wong G.K."/>
            <person name="Wu C.I."/>
            <person name="Wu G."/>
            <person name="Yamamoto D."/>
            <person name="Yang H.P."/>
            <person name="Yang S.P."/>
            <person name="Yorke J.A."/>
            <person name="Yoshida K."/>
            <person name="Zdobnov E."/>
            <person name="Zhang P."/>
            <person name="Zhang Y."/>
            <person name="Zimin A.V."/>
            <person name="Baldwin J."/>
            <person name="Abdouelleil A."/>
            <person name="Abdulkadir J."/>
            <person name="Abebe A."/>
            <person name="Abera B."/>
            <person name="Abreu J."/>
            <person name="Acer S.C."/>
            <person name="Aftuck L."/>
            <person name="Alexander A."/>
            <person name="An P."/>
            <person name="Anderson E."/>
            <person name="Anderson S."/>
            <person name="Arachi H."/>
            <person name="Azer M."/>
            <person name="Bachantsang P."/>
            <person name="Barry A."/>
            <person name="Bayul T."/>
            <person name="Berlin A."/>
            <person name="Bessette D."/>
            <person name="Bloom T."/>
            <person name="Blye J."/>
            <person name="Boguslavskiy L."/>
            <person name="Bonnet C."/>
            <person name="Boukhgalter B."/>
            <person name="Bourzgui I."/>
            <person name="Brown A."/>
            <person name="Cahill P."/>
            <person name="Channer S."/>
            <person name="Cheshatsang Y."/>
            <person name="Chuda L."/>
            <person name="Citroen M."/>
            <person name="Collymore A."/>
            <person name="Cooke P."/>
            <person name="Costello M."/>
            <person name="D'Aco K."/>
            <person name="Daza R."/>
            <person name="De Haan G."/>
            <person name="DeGray S."/>
            <person name="DeMaso C."/>
            <person name="Dhargay N."/>
            <person name="Dooley K."/>
            <person name="Dooley E."/>
            <person name="Doricent M."/>
            <person name="Dorje P."/>
            <person name="Dorjee K."/>
            <person name="Dupes A."/>
            <person name="Elong R."/>
            <person name="Falk J."/>
            <person name="Farina A."/>
            <person name="Faro S."/>
            <person name="Ferguson D."/>
            <person name="Fisher S."/>
            <person name="Foley C.D."/>
            <person name="Franke A."/>
            <person name="Friedrich D."/>
            <person name="Gadbois L."/>
            <person name="Gearin G."/>
            <person name="Gearin C.R."/>
            <person name="Giannoukos G."/>
            <person name="Goode T."/>
            <person name="Graham J."/>
            <person name="Grandbois E."/>
            <person name="Grewal S."/>
            <person name="Gyaltsen K."/>
            <person name="Hafez N."/>
            <person name="Hagos B."/>
            <person name="Hall J."/>
            <person name="Henson C."/>
            <person name="Hollinger A."/>
            <person name="Honan T."/>
            <person name="Huard M.D."/>
            <person name="Hughes L."/>
            <person name="Hurhula B."/>
            <person name="Husby M.E."/>
            <person name="Kamat A."/>
            <person name="Kanga B."/>
            <person name="Kashin S."/>
            <person name="Khazanovich D."/>
            <person name="Kisner P."/>
            <person name="Lance K."/>
            <person name="Lara M."/>
            <person name="Lee W."/>
            <person name="Lennon N."/>
            <person name="Letendre F."/>
            <person name="LeVine R."/>
            <person name="Lipovsky A."/>
            <person name="Liu X."/>
            <person name="Liu J."/>
            <person name="Liu S."/>
            <person name="Lokyitsang T."/>
            <person name="Lokyitsang Y."/>
            <person name="Lubonja R."/>
            <person name="Lui A."/>
            <person name="MacDonald P."/>
            <person name="Magnisalis V."/>
            <person name="Maru K."/>
            <person name="Matthews C."/>
            <person name="McCusker W."/>
            <person name="McDonough S."/>
            <person name="Mehta T."/>
            <person name="Meldrim J."/>
            <person name="Meneus L."/>
            <person name="Mihai O."/>
            <person name="Mihalev A."/>
            <person name="Mihova T."/>
            <person name="Mittelman R."/>
            <person name="Mlenga V."/>
            <person name="Montmayeur A."/>
            <person name="Mulrain L."/>
            <person name="Navidi A."/>
            <person name="Naylor J."/>
            <person name="Negash T."/>
            <person name="Nguyen T."/>
            <person name="Nguyen N."/>
            <person name="Nicol R."/>
            <person name="Norbu C."/>
            <person name="Norbu N."/>
            <person name="Novod N."/>
            <person name="O'Neill B."/>
            <person name="Osman S."/>
            <person name="Markiewicz E."/>
            <person name="Oyono O.L."/>
            <person name="Patti C."/>
            <person name="Phunkhang P."/>
            <person name="Pierre F."/>
            <person name="Priest M."/>
            <person name="Raghuraman S."/>
            <person name="Rege F."/>
            <person name="Reyes R."/>
            <person name="Rise C."/>
            <person name="Rogov P."/>
            <person name="Ross K."/>
            <person name="Ryan E."/>
            <person name="Settipalli S."/>
            <person name="Shea T."/>
            <person name="Sherpa N."/>
            <person name="Shi L."/>
            <person name="Shih D."/>
            <person name="Sparrow T."/>
            <person name="Spaulding J."/>
            <person name="Stalker J."/>
            <person name="Stange-Thomann N."/>
            <person name="Stavropoulos S."/>
            <person name="Stone C."/>
            <person name="Strader C."/>
            <person name="Tesfaye S."/>
            <person name="Thomson T."/>
            <person name="Thoulutsang Y."/>
            <person name="Thoulutsang D."/>
            <person name="Topham K."/>
            <person name="Topping I."/>
            <person name="Tsamla T."/>
            <person name="Vassiliev H."/>
            <person name="Vo A."/>
            <person name="Wangchuk T."/>
            <person name="Wangdi T."/>
            <person name="Weiand M."/>
            <person name="Wilkinson J."/>
            <person name="Wilson A."/>
            <person name="Yadav S."/>
            <person name="Young G."/>
            <person name="Yu Q."/>
            <person name="Zembek L."/>
            <person name="Zhong D."/>
            <person name="Zimmer A."/>
            <person name="Zwirko Z."/>
            <person name="Jaffe D.B."/>
            <person name="Alvarez P."/>
            <person name="Brockman W."/>
            <person name="Butler J."/>
            <person name="Chin C."/>
            <person name="Gnerre S."/>
            <person name="Grabherr M."/>
            <person name="Kleber M."/>
            <person name="Mauceli E."/>
            <person name="MacCallum I."/>
        </authorList>
    </citation>
    <scope>NUCLEOTIDE SEQUENCE [LARGE SCALE GENOMIC DNA]</scope>
    <source>
        <strain evidence="4">Tai18E2 / Tucson 14021-0261.01</strain>
    </source>
</reference>